<evidence type="ECO:0000313" key="2">
    <source>
        <dbReference type="EMBL" id="VEL19671.1"/>
    </source>
</evidence>
<reference evidence="2" key="1">
    <citation type="submission" date="2018-11" db="EMBL/GenBank/DDBJ databases">
        <authorList>
            <consortium name="Pathogen Informatics"/>
        </authorList>
    </citation>
    <scope>NUCLEOTIDE SEQUENCE</scope>
</reference>
<accession>A0A3S4ZTX1</accession>
<gene>
    <name evidence="2" type="ORF">PXEA_LOCUS13111</name>
</gene>
<evidence type="ECO:0000313" key="3">
    <source>
        <dbReference type="Proteomes" id="UP000784294"/>
    </source>
</evidence>
<protein>
    <submittedName>
        <fullName evidence="2">Uncharacterized protein</fullName>
    </submittedName>
</protein>
<sequence length="125" mass="14040">MDQLSRRKGLNNCQQGGHGGENKKDRRSPLIKQASLTDQTFVMASTFGQTRTISTRPSSFEHLLAVQGRESAAQKVVRAVHFTAPKVFRRTDYSMQFSPLLRSGQYQYIVATDEPFSSSVFSTIH</sequence>
<name>A0A3S4ZTX1_9PLAT</name>
<feature type="region of interest" description="Disordered" evidence="1">
    <location>
        <begin position="1"/>
        <end position="30"/>
    </location>
</feature>
<proteinExistence type="predicted"/>
<dbReference type="EMBL" id="CAAALY010042700">
    <property type="protein sequence ID" value="VEL19671.1"/>
    <property type="molecule type" value="Genomic_DNA"/>
</dbReference>
<evidence type="ECO:0000256" key="1">
    <source>
        <dbReference type="SAM" id="MobiDB-lite"/>
    </source>
</evidence>
<dbReference type="AlphaFoldDB" id="A0A3S4ZTX1"/>
<comment type="caution">
    <text evidence="2">The sequence shown here is derived from an EMBL/GenBank/DDBJ whole genome shotgun (WGS) entry which is preliminary data.</text>
</comment>
<dbReference type="Proteomes" id="UP000784294">
    <property type="component" value="Unassembled WGS sequence"/>
</dbReference>
<keyword evidence="3" id="KW-1185">Reference proteome</keyword>
<organism evidence="2 3">
    <name type="scientific">Protopolystoma xenopodis</name>
    <dbReference type="NCBI Taxonomy" id="117903"/>
    <lineage>
        <taxon>Eukaryota</taxon>
        <taxon>Metazoa</taxon>
        <taxon>Spiralia</taxon>
        <taxon>Lophotrochozoa</taxon>
        <taxon>Platyhelminthes</taxon>
        <taxon>Monogenea</taxon>
        <taxon>Polyopisthocotylea</taxon>
        <taxon>Polystomatidea</taxon>
        <taxon>Polystomatidae</taxon>
        <taxon>Protopolystoma</taxon>
    </lineage>
</organism>